<organism>
    <name type="scientific">Serpula lacrymans var. lacrymans (strain S7.9)</name>
    <name type="common">Dry rot fungus</name>
    <dbReference type="NCBI Taxonomy" id="578457"/>
    <lineage>
        <taxon>Eukaryota</taxon>
        <taxon>Fungi</taxon>
        <taxon>Dikarya</taxon>
        <taxon>Basidiomycota</taxon>
        <taxon>Agaricomycotina</taxon>
        <taxon>Agaricomycetes</taxon>
        <taxon>Agaricomycetidae</taxon>
        <taxon>Boletales</taxon>
        <taxon>Coniophorineae</taxon>
        <taxon>Serpulaceae</taxon>
        <taxon>Serpula</taxon>
    </lineage>
</organism>
<dbReference type="AlphaFoldDB" id="F8NSG9"/>
<dbReference type="PANTHER" id="PTHR31001:SF81">
    <property type="entry name" value="ZN(II)2CYS6 TRANSCRIPTION FACTOR"/>
    <property type="match status" value="1"/>
</dbReference>
<dbReference type="GO" id="GO:0006351">
    <property type="term" value="P:DNA-templated transcription"/>
    <property type="evidence" value="ECO:0007669"/>
    <property type="project" value="InterPro"/>
</dbReference>
<dbReference type="PANTHER" id="PTHR31001">
    <property type="entry name" value="UNCHARACTERIZED TRANSCRIPTIONAL REGULATORY PROTEIN"/>
    <property type="match status" value="1"/>
</dbReference>
<dbReference type="RefSeq" id="XP_007317120.1">
    <property type="nucleotide sequence ID" value="XM_007317058.1"/>
</dbReference>
<comment type="subcellular location">
    <subcellularLocation>
        <location evidence="1">Nucleus</location>
    </subcellularLocation>
</comment>
<dbReference type="CDD" id="cd12148">
    <property type="entry name" value="fungal_TF_MHR"/>
    <property type="match status" value="1"/>
</dbReference>
<keyword evidence="2" id="KW-0539">Nucleus</keyword>
<dbReference type="GO" id="GO:0008270">
    <property type="term" value="F:zinc ion binding"/>
    <property type="evidence" value="ECO:0007669"/>
    <property type="project" value="InterPro"/>
</dbReference>
<dbReference type="GeneID" id="18818774"/>
<dbReference type="Proteomes" id="UP000008064">
    <property type="component" value="Unassembled WGS sequence"/>
</dbReference>
<accession>F8NSG9</accession>
<protein>
    <recommendedName>
        <fullName evidence="3">Xylanolytic transcriptional activator regulatory domain-containing protein</fullName>
    </recommendedName>
</protein>
<name>F8NSG9_SERL9</name>
<feature type="domain" description="Xylanolytic transcriptional activator regulatory" evidence="3">
    <location>
        <begin position="2"/>
        <end position="144"/>
    </location>
</feature>
<dbReference type="InterPro" id="IPR050613">
    <property type="entry name" value="Sec_Metabolite_Reg"/>
</dbReference>
<sequence length="234" mass="26381">MVSIARTMGLNSDPDEFPGKYNLFEAETRRRVWWDIFYYDLFVADCMGQLPFIVDNSFTTKMPLDVDEDLFSPASTSVPLPRSSLSPLDHESTDFKYFGLKCHLAKIIKNVKKRPFKDPVRDTSSHDQPSIEQVATLESEVKQWLTELPPGFRLDMNAEFPGTVGPQYTDHLSGSPSSLFPGDLTSVSPILMAQRCELAITANRLILKAYLPFLRSSYVSSTASYYQAVMSTIN</sequence>
<evidence type="ECO:0000313" key="4">
    <source>
        <dbReference type="EMBL" id="EGO26947.1"/>
    </source>
</evidence>
<dbReference type="GO" id="GO:0005634">
    <property type="term" value="C:nucleus"/>
    <property type="evidence" value="ECO:0007669"/>
    <property type="project" value="UniProtKB-SubCell"/>
</dbReference>
<dbReference type="HOGENOM" id="CLU_105150_0_0_1"/>
<proteinExistence type="predicted"/>
<dbReference type="OrthoDB" id="4934715at2759"/>
<dbReference type="EMBL" id="GL945432">
    <property type="protein sequence ID" value="EGO26947.1"/>
    <property type="molecule type" value="Genomic_DNA"/>
</dbReference>
<evidence type="ECO:0000256" key="2">
    <source>
        <dbReference type="ARBA" id="ARBA00023242"/>
    </source>
</evidence>
<dbReference type="InterPro" id="IPR007219">
    <property type="entry name" value="XnlR_reg_dom"/>
</dbReference>
<reference evidence="4" key="1">
    <citation type="submission" date="2011-04" db="EMBL/GenBank/DDBJ databases">
        <title>Evolution of plant cell wall degrading machinery underlies the functional diversity of forest fungi.</title>
        <authorList>
            <consortium name="US DOE Joint Genome Institute (JGI-PGF)"/>
            <person name="Eastwood D.C."/>
            <person name="Floudas D."/>
            <person name="Binder M."/>
            <person name="Majcherczyk A."/>
            <person name="Schneider P."/>
            <person name="Aerts A."/>
            <person name="Asiegbu F.O."/>
            <person name="Baker S.E."/>
            <person name="Barry K."/>
            <person name="Bendiksby M."/>
            <person name="Blumentritt M."/>
            <person name="Coutinho P.M."/>
            <person name="Cullen D."/>
            <person name="Cullen D."/>
            <person name="Gathman A."/>
            <person name="Goodell B."/>
            <person name="Henrissat B."/>
            <person name="Ihrmark K."/>
            <person name="Kauserud H."/>
            <person name="Kohler A."/>
            <person name="LaButti K."/>
            <person name="Lapidus A."/>
            <person name="Lavin J.L."/>
            <person name="Lee Y.-H."/>
            <person name="Lindquist E."/>
            <person name="Lilly W."/>
            <person name="Lucas S."/>
            <person name="Morin E."/>
            <person name="Murat C."/>
            <person name="Oguiza J.A."/>
            <person name="Park J."/>
            <person name="Pisabarro A.G."/>
            <person name="Riley R."/>
            <person name="Rosling A."/>
            <person name="Salamov A."/>
            <person name="Schmidt O."/>
            <person name="Schmutz J."/>
            <person name="Skrede I."/>
            <person name="Stenlid J."/>
            <person name="Wiebenga A."/>
            <person name="Xie X."/>
            <person name="Kues U."/>
            <person name="Hibbett D.S."/>
            <person name="Hoffmeister D."/>
            <person name="Hogberg N."/>
            <person name="Martin F."/>
            <person name="Grigoriev I.V."/>
            <person name="Watkinson S.C."/>
        </authorList>
    </citation>
    <scope>NUCLEOTIDE SEQUENCE</scope>
    <source>
        <strain evidence="4">S7.9</strain>
    </source>
</reference>
<evidence type="ECO:0000259" key="3">
    <source>
        <dbReference type="Pfam" id="PF04082"/>
    </source>
</evidence>
<evidence type="ECO:0000256" key="1">
    <source>
        <dbReference type="ARBA" id="ARBA00004123"/>
    </source>
</evidence>
<dbReference type="KEGG" id="sla:SERLADRAFT_464611"/>
<gene>
    <name evidence="4" type="ORF">SERLADRAFT_464611</name>
</gene>
<dbReference type="Pfam" id="PF04082">
    <property type="entry name" value="Fungal_trans"/>
    <property type="match status" value="1"/>
</dbReference>
<dbReference type="GO" id="GO:0003677">
    <property type="term" value="F:DNA binding"/>
    <property type="evidence" value="ECO:0007669"/>
    <property type="project" value="InterPro"/>
</dbReference>
<feature type="non-terminal residue" evidence="4">
    <location>
        <position position="234"/>
    </location>
</feature>